<dbReference type="AlphaFoldDB" id="A0A401V3G6"/>
<dbReference type="RefSeq" id="WP_124343982.1">
    <property type="nucleotide sequence ID" value="NZ_BHYL01000287.1"/>
</dbReference>
<feature type="region of interest" description="Disordered" evidence="1">
    <location>
        <begin position="27"/>
        <end position="54"/>
    </location>
</feature>
<sequence length="260" mass="26952">MIDVRQTRRLTTTLVALTIALVAGCSPRPEKADTVGGPAVTSSSTATSATTPPPVVEARSLTQAEIDAALLTQAEMPPGWTQDTSEDGPADEQDALTGDDEASTYDPPACEEVVEGLSGDRAEREPVARGEASFGTETFQLLAEIIETWEGSLREAALDDLVEALSTCPQYTETAADGTATTMTISALDMPNYGDRTLAVRLAAAPTESGGFDISFTLDVVVVASGNVSVSIVAGGFAPVDPAVLQQVTSTAMQKVNTVV</sequence>
<protein>
    <recommendedName>
        <fullName evidence="4">PknH-like extracellular domain-containing protein</fullName>
    </recommendedName>
</protein>
<evidence type="ECO:0000256" key="1">
    <source>
        <dbReference type="SAM" id="MobiDB-lite"/>
    </source>
</evidence>
<proteinExistence type="predicted"/>
<name>A0A401V3G6_9CELL</name>
<evidence type="ECO:0000313" key="3">
    <source>
        <dbReference type="Proteomes" id="UP000288246"/>
    </source>
</evidence>
<gene>
    <name evidence="2" type="ORF">CTKZ_30210</name>
</gene>
<feature type="compositionally biased region" description="Acidic residues" evidence="1">
    <location>
        <begin position="84"/>
        <end position="103"/>
    </location>
</feature>
<evidence type="ECO:0000313" key="2">
    <source>
        <dbReference type="EMBL" id="GCD21459.1"/>
    </source>
</evidence>
<dbReference type="Proteomes" id="UP000288246">
    <property type="component" value="Unassembled WGS sequence"/>
</dbReference>
<feature type="compositionally biased region" description="Low complexity" evidence="1">
    <location>
        <begin position="38"/>
        <end position="50"/>
    </location>
</feature>
<accession>A0A401V3G6</accession>
<dbReference type="OrthoDB" id="5185772at2"/>
<keyword evidence="3" id="KW-1185">Reference proteome</keyword>
<organism evidence="2 3">
    <name type="scientific">Cellulomonas algicola</name>
    <dbReference type="NCBI Taxonomy" id="2071633"/>
    <lineage>
        <taxon>Bacteria</taxon>
        <taxon>Bacillati</taxon>
        <taxon>Actinomycetota</taxon>
        <taxon>Actinomycetes</taxon>
        <taxon>Micrococcales</taxon>
        <taxon>Cellulomonadaceae</taxon>
        <taxon>Cellulomonas</taxon>
    </lineage>
</organism>
<reference evidence="2 3" key="1">
    <citation type="submission" date="2018-11" db="EMBL/GenBank/DDBJ databases">
        <title>Draft genome sequence of Cellulomonas takizawaensis strain TKZ-21.</title>
        <authorList>
            <person name="Yamamura H."/>
            <person name="Hayashi T."/>
            <person name="Hamada M."/>
            <person name="Serisawa Y."/>
            <person name="Matsuyama K."/>
            <person name="Nakagawa Y."/>
            <person name="Otoguro M."/>
            <person name="Yanagida F."/>
            <person name="Hayakawa M."/>
        </authorList>
    </citation>
    <scope>NUCLEOTIDE SEQUENCE [LARGE SCALE GENOMIC DNA]</scope>
    <source>
        <strain evidence="2 3">TKZ-21</strain>
    </source>
</reference>
<dbReference type="EMBL" id="BHYL01000287">
    <property type="protein sequence ID" value="GCD21459.1"/>
    <property type="molecule type" value="Genomic_DNA"/>
</dbReference>
<dbReference type="PROSITE" id="PS51257">
    <property type="entry name" value="PROKAR_LIPOPROTEIN"/>
    <property type="match status" value="1"/>
</dbReference>
<feature type="region of interest" description="Disordered" evidence="1">
    <location>
        <begin position="75"/>
        <end position="107"/>
    </location>
</feature>
<comment type="caution">
    <text evidence="2">The sequence shown here is derived from an EMBL/GenBank/DDBJ whole genome shotgun (WGS) entry which is preliminary data.</text>
</comment>
<evidence type="ECO:0008006" key="4">
    <source>
        <dbReference type="Google" id="ProtNLM"/>
    </source>
</evidence>